<evidence type="ECO:0000313" key="2">
    <source>
        <dbReference type="EMBL" id="MDR6287598.1"/>
    </source>
</evidence>
<organism evidence="2 3">
    <name type="scientific">Inquilinus ginsengisoli</name>
    <dbReference type="NCBI Taxonomy" id="363840"/>
    <lineage>
        <taxon>Bacteria</taxon>
        <taxon>Pseudomonadati</taxon>
        <taxon>Pseudomonadota</taxon>
        <taxon>Alphaproteobacteria</taxon>
        <taxon>Rhodospirillales</taxon>
        <taxon>Rhodospirillaceae</taxon>
        <taxon>Inquilinus</taxon>
    </lineage>
</organism>
<accession>A0ABU1JG51</accession>
<feature type="region of interest" description="Disordered" evidence="1">
    <location>
        <begin position="25"/>
        <end position="50"/>
    </location>
</feature>
<dbReference type="RefSeq" id="WP_309791434.1">
    <property type="nucleotide sequence ID" value="NZ_JAVDPW010000001.1"/>
</dbReference>
<name>A0ABU1JG51_9PROT</name>
<evidence type="ECO:0008006" key="4">
    <source>
        <dbReference type="Google" id="ProtNLM"/>
    </source>
</evidence>
<protein>
    <recommendedName>
        <fullName evidence="4">Lipoprotein</fullName>
    </recommendedName>
</protein>
<gene>
    <name evidence="2" type="ORF">E9232_000097</name>
</gene>
<reference evidence="2 3" key="1">
    <citation type="submission" date="2023-07" db="EMBL/GenBank/DDBJ databases">
        <title>Sorghum-associated microbial communities from plants grown in Nebraska, USA.</title>
        <authorList>
            <person name="Schachtman D."/>
        </authorList>
    </citation>
    <scope>NUCLEOTIDE SEQUENCE [LARGE SCALE GENOMIC DNA]</scope>
    <source>
        <strain evidence="2 3">584</strain>
    </source>
</reference>
<keyword evidence="3" id="KW-1185">Reference proteome</keyword>
<evidence type="ECO:0000313" key="3">
    <source>
        <dbReference type="Proteomes" id="UP001262410"/>
    </source>
</evidence>
<dbReference type="PROSITE" id="PS51257">
    <property type="entry name" value="PROKAR_LIPOPROTEIN"/>
    <property type="match status" value="1"/>
</dbReference>
<proteinExistence type="predicted"/>
<dbReference type="Proteomes" id="UP001262410">
    <property type="component" value="Unassembled WGS sequence"/>
</dbReference>
<dbReference type="EMBL" id="JAVDPW010000001">
    <property type="protein sequence ID" value="MDR6287598.1"/>
    <property type="molecule type" value="Genomic_DNA"/>
</dbReference>
<sequence length="102" mass="11197">MPNRSAHLVLPVLLLLAGCGDYFIPPENPGPPPPVGAIKDDDLHPPPGPSDPYMIRVDERAMGAWADYCTRIKDLAGPKRPPSPEKTRIEGDLRKCEEIFAQ</sequence>
<comment type="caution">
    <text evidence="2">The sequence shown here is derived from an EMBL/GenBank/DDBJ whole genome shotgun (WGS) entry which is preliminary data.</text>
</comment>
<evidence type="ECO:0000256" key="1">
    <source>
        <dbReference type="SAM" id="MobiDB-lite"/>
    </source>
</evidence>
<feature type="compositionally biased region" description="Pro residues" evidence="1">
    <location>
        <begin position="26"/>
        <end position="35"/>
    </location>
</feature>